<gene>
    <name evidence="8" type="ORF">ACFQMH_05900</name>
</gene>
<evidence type="ECO:0000256" key="5">
    <source>
        <dbReference type="ARBA" id="ARBA00022982"/>
    </source>
</evidence>
<organism evidence="8 9">
    <name type="scientific">Streptomyces viridiviolaceus</name>
    <dbReference type="NCBI Taxonomy" id="68282"/>
    <lineage>
        <taxon>Bacteria</taxon>
        <taxon>Bacillati</taxon>
        <taxon>Actinomycetota</taxon>
        <taxon>Actinomycetes</taxon>
        <taxon>Kitasatosporales</taxon>
        <taxon>Streptomycetaceae</taxon>
        <taxon>Streptomyces</taxon>
    </lineage>
</organism>
<dbReference type="EMBL" id="JBHSYM010000010">
    <property type="protein sequence ID" value="MFC7011253.1"/>
    <property type="molecule type" value="Genomic_DNA"/>
</dbReference>
<comment type="caution">
    <text evidence="8">The sequence shown here is derived from an EMBL/GenBank/DDBJ whole genome shotgun (WGS) entry which is preliminary data.</text>
</comment>
<reference evidence="9" key="1">
    <citation type="journal article" date="2019" name="Int. J. Syst. Evol. Microbiol.">
        <title>The Global Catalogue of Microorganisms (GCM) 10K type strain sequencing project: providing services to taxonomists for standard genome sequencing and annotation.</title>
        <authorList>
            <consortium name="The Broad Institute Genomics Platform"/>
            <consortium name="The Broad Institute Genome Sequencing Center for Infectious Disease"/>
            <person name="Wu L."/>
            <person name="Ma J."/>
        </authorList>
    </citation>
    <scope>NUCLEOTIDE SEQUENCE [LARGE SCALE GENOMIC DNA]</scope>
    <source>
        <strain evidence="9">JCM 4855</strain>
    </source>
</reference>
<comment type="similarity">
    <text evidence="2">Belongs to the ETF beta-subunit/FixA family.</text>
</comment>
<evidence type="ECO:0000256" key="2">
    <source>
        <dbReference type="ARBA" id="ARBA00007557"/>
    </source>
</evidence>
<dbReference type="Proteomes" id="UP001596409">
    <property type="component" value="Unassembled WGS sequence"/>
</dbReference>
<name>A0ABW2DWZ0_9ACTN</name>
<evidence type="ECO:0000256" key="4">
    <source>
        <dbReference type="ARBA" id="ARBA00022448"/>
    </source>
</evidence>
<dbReference type="SUPFAM" id="SSF52402">
    <property type="entry name" value="Adenine nucleotide alpha hydrolases-like"/>
    <property type="match status" value="1"/>
</dbReference>
<evidence type="ECO:0000313" key="9">
    <source>
        <dbReference type="Proteomes" id="UP001596409"/>
    </source>
</evidence>
<dbReference type="Pfam" id="PF01012">
    <property type="entry name" value="ETF"/>
    <property type="match status" value="1"/>
</dbReference>
<evidence type="ECO:0000259" key="7">
    <source>
        <dbReference type="SMART" id="SM00893"/>
    </source>
</evidence>
<evidence type="ECO:0000256" key="3">
    <source>
        <dbReference type="ARBA" id="ARBA00011355"/>
    </source>
</evidence>
<dbReference type="InterPro" id="IPR014729">
    <property type="entry name" value="Rossmann-like_a/b/a_fold"/>
</dbReference>
<evidence type="ECO:0000256" key="6">
    <source>
        <dbReference type="ARBA" id="ARBA00025649"/>
    </source>
</evidence>
<keyword evidence="9" id="KW-1185">Reference proteome</keyword>
<comment type="cofactor">
    <cofactor evidence="1">
        <name>FAD</name>
        <dbReference type="ChEBI" id="CHEBI:57692"/>
    </cofactor>
</comment>
<dbReference type="InterPro" id="IPR014730">
    <property type="entry name" value="ETF_a/b_N"/>
</dbReference>
<dbReference type="InterPro" id="IPR012255">
    <property type="entry name" value="ETF_b"/>
</dbReference>
<sequence length="307" mass="31374">MQPTDGTAPASPGPLVVAALSWADPRAVVDPLSAEVTADARAGASAADRCALEHALRLAPLLGGRCVAVTVGPADADLLLRDALAAGADEVLRVDAPVVRDPADDGDTTAAALLTGLARVYGRAPDLVVCGDHSAGRGTGATPAFLAARIGAAQALGLLGVSACDGVVRALRRLDGGRRERLTVPLPAVCSVEPTLALRRGPLASVLRAQRAEVPVVPWEEAAGSARPGVRAGAARPYRPRARLLAAPPGPDARARLRELTGADVRPAARRVVFPDTPAEAADLLIRHLVERGYLEGPPGPGDGESF</sequence>
<comment type="subunit">
    <text evidence="3">Heterodimer of an alpha and a beta subunit.</text>
</comment>
<dbReference type="PANTHER" id="PTHR21294:SF8">
    <property type="entry name" value="ELECTRON TRANSFER FLAVOPROTEIN SUBUNIT BETA"/>
    <property type="match status" value="1"/>
</dbReference>
<dbReference type="Gene3D" id="3.40.50.620">
    <property type="entry name" value="HUPs"/>
    <property type="match status" value="1"/>
</dbReference>
<keyword evidence="5" id="KW-0249">Electron transport</keyword>
<dbReference type="NCBIfam" id="TIGR04503">
    <property type="entry name" value="mft_etfB"/>
    <property type="match status" value="1"/>
</dbReference>
<keyword evidence="4" id="KW-0813">Transport</keyword>
<feature type="domain" description="Electron transfer flavoprotein alpha/beta-subunit N-terminal" evidence="7">
    <location>
        <begin position="34"/>
        <end position="226"/>
    </location>
</feature>
<proteinExistence type="inferred from homology"/>
<comment type="function">
    <text evidence="6">The electron transfer flavoprotein serves as a specific electron acceptor for other dehydrogenases. It transfers the electrons to the main respiratory chain via ETF-ubiquinone oxidoreductase (ETF dehydrogenase).</text>
</comment>
<dbReference type="SMART" id="SM00893">
    <property type="entry name" value="ETF"/>
    <property type="match status" value="1"/>
</dbReference>
<protein>
    <submittedName>
        <fullName evidence="8">Mycofactocin-associated electron transfer flavoprotein beta subunit</fullName>
    </submittedName>
</protein>
<accession>A0ABW2DWZ0</accession>
<evidence type="ECO:0000256" key="1">
    <source>
        <dbReference type="ARBA" id="ARBA00001974"/>
    </source>
</evidence>
<evidence type="ECO:0000313" key="8">
    <source>
        <dbReference type="EMBL" id="MFC7011253.1"/>
    </source>
</evidence>
<dbReference type="PANTHER" id="PTHR21294">
    <property type="entry name" value="ELECTRON TRANSFER FLAVOPROTEIN BETA-SUBUNIT"/>
    <property type="match status" value="1"/>
</dbReference>
<dbReference type="InterPro" id="IPR030982">
    <property type="entry name" value="Mft_EtfB"/>
</dbReference>
<dbReference type="RefSeq" id="WP_189879750.1">
    <property type="nucleotide sequence ID" value="NZ_BMWA01000035.1"/>
</dbReference>